<keyword evidence="1" id="KW-0863">Zinc-finger</keyword>
<name>D2VTX2_NAEGR</name>
<sequence>MDKNTPPSPSTINHTNSPSTASDSPTRPIVRVRRGRTAVVFNNNLNSSNSSTISATTTQTLDSSSSSSSSSGASSLATTGSVGNNVSNNNNAKHRMTTFTPPSPSSLSSTSSNSEKSISPRVAVMNSQQENFRKSIMEVNGKSSSNTHSNTSSPISLEDDKEDFEEVVQRRMFRNTIGGDSPPPVLVDSLMQKDFVKERISMRDSLTLSSSSEDSGSPFVFVSQLSNISNDLKCQSCKQVLDLEAKTHNNCGNMFCSECLKCMEKCNICERDEILGENLSDISDITKRQIEGLLVRCSKCENYVLRGFFKNHMESKCSSYLEEVDVYFKKKINESESTCQTKAVVFDQSIKQLESKLEYLSSQSRELEGKISNIVLMSSREEFSQCVKLDVGGEIINVALSTLLNTEYEPTSSLASMFKEVTDFDEEHFIDCDVELFLLILHWLRFGKISVNPNIARLLIDVATSFNMEKLKSQLESNDLLTESITKFGIEIEKKKSRIKHYELKNIIEYHRRENLEVKLSNIDLKLVSLKDLDIRKIQITDSDFSGMNLSEVNFSGCNLRGCTFEKANLAHANLTLCDLRYTNFTSANLTGGSLGGANLSGALFDNTNFTNTNLKGCDLTNIASESTGCVLSNAKMNRAKVNEEFLRSAKTLFGVDLSGCSMKQFNFSNMDLSSSNFSNTILNQSDFTNTALSNANFSNSSMAECIFSRCLITGTKFINTNLRNCNMSVINPESTGYFISGAKLNGTTVGEDFNSKAAQVTKKKVAFRKNQENELEYLMISDGYFYGLLKNFAEKEFASENILIWEKVRTISSNYTNYNALVTVEDLREIERDFIRNYSEYEINLSSDCKKKFYKLIFPSYSTYIQSSEEEGGFDAMSKNIDTILSEVSTIVTVKVLTDLLWPELFMNISDTFSRLQKTKQYKQWEKSTALNNELILSSHRVKTTKYKNGNYKKVCTLEIRGRYHKNKTTVDDEVVDFMKEQFRKQFQPLLVNTKELKDQHSSLHIYAHDGTFGLLSSGPVRPTIQKAFVNANSLAKLLAPYLNEAPQCRSIKLHVCFSGCDYSGTSQPYGEQLRDELFQLMDNNVIVPRSMEIEASNGWSILGNNLKDKNTKQKKTIDYWSHYVIPNTPEIMQLVRDDKTDFQQIIPIYGLNDSIGKPKWIIQ</sequence>
<dbReference type="Pfam" id="PF00805">
    <property type="entry name" value="Pentapeptide"/>
    <property type="match status" value="3"/>
</dbReference>
<dbReference type="InterPro" id="IPR051082">
    <property type="entry name" value="Pentapeptide-BTB/POZ_domain"/>
</dbReference>
<feature type="compositionally biased region" description="Polar residues" evidence="2">
    <location>
        <begin position="10"/>
        <end position="25"/>
    </location>
</feature>
<reference evidence="4 5" key="1">
    <citation type="journal article" date="2010" name="Cell">
        <title>The genome of Naegleria gruberi illuminates early eukaryotic versatility.</title>
        <authorList>
            <person name="Fritz-Laylin L.K."/>
            <person name="Prochnik S.E."/>
            <person name="Ginger M.L."/>
            <person name="Dacks J.B."/>
            <person name="Carpenter M.L."/>
            <person name="Field M.C."/>
            <person name="Kuo A."/>
            <person name="Paredez A."/>
            <person name="Chapman J."/>
            <person name="Pham J."/>
            <person name="Shu S."/>
            <person name="Neupane R."/>
            <person name="Cipriano M."/>
            <person name="Mancuso J."/>
            <person name="Tu H."/>
            <person name="Salamov A."/>
            <person name="Lindquist E."/>
            <person name="Shapiro H."/>
            <person name="Lucas S."/>
            <person name="Grigoriev I.V."/>
            <person name="Cande W.Z."/>
            <person name="Fulton C."/>
            <person name="Rokhsar D.S."/>
            <person name="Dawson S.C."/>
        </authorList>
    </citation>
    <scope>NUCLEOTIDE SEQUENCE [LARGE SCALE GENOMIC DNA]</scope>
    <source>
        <strain evidence="4 5">NEG-M</strain>
    </source>
</reference>
<dbReference type="KEGG" id="ngr:NAEGRDRAFT_59210"/>
<evidence type="ECO:0000256" key="2">
    <source>
        <dbReference type="SAM" id="MobiDB-lite"/>
    </source>
</evidence>
<dbReference type="Gene3D" id="1.10.167.10">
    <property type="entry name" value="Regulator of G-protein Signalling 4, domain 2"/>
    <property type="match status" value="1"/>
</dbReference>
<evidence type="ECO:0000313" key="5">
    <source>
        <dbReference type="Proteomes" id="UP000006671"/>
    </source>
</evidence>
<evidence type="ECO:0000256" key="1">
    <source>
        <dbReference type="PROSITE-ProRule" id="PRU00175"/>
    </source>
</evidence>
<dbReference type="AlphaFoldDB" id="D2VTX2"/>
<feature type="domain" description="RING-type" evidence="3">
    <location>
        <begin position="234"/>
        <end position="270"/>
    </location>
</feature>
<dbReference type="Gene3D" id="2.160.20.80">
    <property type="entry name" value="E3 ubiquitin-protein ligase SopA"/>
    <property type="match status" value="2"/>
</dbReference>
<keyword evidence="1" id="KW-0479">Metal-binding</keyword>
<dbReference type="InterPro" id="IPR003131">
    <property type="entry name" value="T1-type_BTB"/>
</dbReference>
<dbReference type="InterPro" id="IPR011333">
    <property type="entry name" value="SKP1/BTB/POZ_sf"/>
</dbReference>
<dbReference type="Proteomes" id="UP000006671">
    <property type="component" value="Unassembled WGS sequence"/>
</dbReference>
<accession>D2VTX2</accession>
<dbReference type="OrthoDB" id="9989223at2759"/>
<dbReference type="GeneID" id="8854271"/>
<feature type="region of interest" description="Disordered" evidence="2">
    <location>
        <begin position="139"/>
        <end position="161"/>
    </location>
</feature>
<dbReference type="PANTHER" id="PTHR14136">
    <property type="entry name" value="BTB_POZ DOMAIN-CONTAINING PROTEIN KCTD9"/>
    <property type="match status" value="1"/>
</dbReference>
<keyword evidence="5" id="KW-1185">Reference proteome</keyword>
<dbReference type="VEuPathDB" id="AmoebaDB:NAEGRDRAFT_59210"/>
<dbReference type="RefSeq" id="XP_002672540.1">
    <property type="nucleotide sequence ID" value="XM_002672494.1"/>
</dbReference>
<dbReference type="STRING" id="5762.D2VTX2"/>
<dbReference type="PROSITE" id="PS50089">
    <property type="entry name" value="ZF_RING_2"/>
    <property type="match status" value="1"/>
</dbReference>
<feature type="region of interest" description="Disordered" evidence="2">
    <location>
        <begin position="1"/>
        <end position="119"/>
    </location>
</feature>
<proteinExistence type="predicted"/>
<feature type="compositionally biased region" description="Low complexity" evidence="2">
    <location>
        <begin position="143"/>
        <end position="153"/>
    </location>
</feature>
<dbReference type="InterPro" id="IPR001841">
    <property type="entry name" value="Znf_RING"/>
</dbReference>
<dbReference type="Gene3D" id="3.30.710.10">
    <property type="entry name" value="Potassium Channel Kv1.1, Chain A"/>
    <property type="match status" value="1"/>
</dbReference>
<dbReference type="GO" id="GO:0051260">
    <property type="term" value="P:protein homooligomerization"/>
    <property type="evidence" value="ECO:0007669"/>
    <property type="project" value="InterPro"/>
</dbReference>
<dbReference type="InterPro" id="IPR001646">
    <property type="entry name" value="5peptide_repeat"/>
</dbReference>
<evidence type="ECO:0000259" key="3">
    <source>
        <dbReference type="PROSITE" id="PS50089"/>
    </source>
</evidence>
<dbReference type="SUPFAM" id="SSF54695">
    <property type="entry name" value="POZ domain"/>
    <property type="match status" value="1"/>
</dbReference>
<dbReference type="GO" id="GO:0008270">
    <property type="term" value="F:zinc ion binding"/>
    <property type="evidence" value="ECO:0007669"/>
    <property type="project" value="UniProtKB-KW"/>
</dbReference>
<dbReference type="InterPro" id="IPR044926">
    <property type="entry name" value="RGS_subdomain_2"/>
</dbReference>
<protein>
    <submittedName>
        <fullName evidence="4">Predicted protein</fullName>
    </submittedName>
</protein>
<organism evidence="5">
    <name type="scientific">Naegleria gruberi</name>
    <name type="common">Amoeba</name>
    <dbReference type="NCBI Taxonomy" id="5762"/>
    <lineage>
        <taxon>Eukaryota</taxon>
        <taxon>Discoba</taxon>
        <taxon>Heterolobosea</taxon>
        <taxon>Tetramitia</taxon>
        <taxon>Eutetramitia</taxon>
        <taxon>Vahlkampfiidae</taxon>
        <taxon>Naegleria</taxon>
    </lineage>
</organism>
<dbReference type="InParanoid" id="D2VTX2"/>
<dbReference type="eggNOG" id="KOG1665">
    <property type="taxonomic scope" value="Eukaryota"/>
</dbReference>
<dbReference type="SUPFAM" id="SSF48097">
    <property type="entry name" value="Regulator of G-protein signaling, RGS"/>
    <property type="match status" value="1"/>
</dbReference>
<dbReference type="SUPFAM" id="SSF141571">
    <property type="entry name" value="Pentapeptide repeat-like"/>
    <property type="match status" value="2"/>
</dbReference>
<keyword evidence="1" id="KW-0862">Zinc</keyword>
<evidence type="ECO:0000313" key="4">
    <source>
        <dbReference type="EMBL" id="EFC39796.1"/>
    </source>
</evidence>
<dbReference type="Pfam" id="PF02214">
    <property type="entry name" value="BTB_2"/>
    <property type="match status" value="1"/>
</dbReference>
<dbReference type="InterPro" id="IPR036305">
    <property type="entry name" value="RGS_sf"/>
</dbReference>
<gene>
    <name evidence="4" type="ORF">NAEGRDRAFT_59210</name>
</gene>
<dbReference type="EMBL" id="GG738897">
    <property type="protein sequence ID" value="EFC39796.1"/>
    <property type="molecule type" value="Genomic_DNA"/>
</dbReference>
<dbReference type="PANTHER" id="PTHR14136:SF17">
    <property type="entry name" value="BTB_POZ DOMAIN-CONTAINING PROTEIN KCTD9"/>
    <property type="match status" value="1"/>
</dbReference>
<feature type="compositionally biased region" description="Low complexity" evidence="2">
    <location>
        <begin position="42"/>
        <end position="119"/>
    </location>
</feature>